<reference evidence="1 2" key="1">
    <citation type="submission" date="2019-03" db="EMBL/GenBank/DDBJ databases">
        <title>Genomic Encyclopedia of Archaeal and Bacterial Type Strains, Phase II (KMG-II): from individual species to whole genera.</title>
        <authorList>
            <person name="Goeker M."/>
        </authorList>
    </citation>
    <scope>NUCLEOTIDE SEQUENCE [LARGE SCALE GENOMIC DNA]</scope>
    <source>
        <strain evidence="1 2">DSM 22554</strain>
    </source>
</reference>
<dbReference type="Proteomes" id="UP000294616">
    <property type="component" value="Unassembled WGS sequence"/>
</dbReference>
<protein>
    <submittedName>
        <fullName evidence="1">GlcNAc-PI de-N-acetylase</fullName>
    </submittedName>
</protein>
<dbReference type="InterPro" id="IPR003737">
    <property type="entry name" value="GlcNAc_PI_deacetylase-related"/>
</dbReference>
<dbReference type="Pfam" id="PF02585">
    <property type="entry name" value="PIG-L"/>
    <property type="match status" value="1"/>
</dbReference>
<name>A0A4R1M272_9SPHI</name>
<comment type="caution">
    <text evidence="1">The sequence shown here is derived from an EMBL/GenBank/DDBJ whole genome shotgun (WGS) entry which is preliminary data.</text>
</comment>
<proteinExistence type="predicted"/>
<dbReference type="EMBL" id="SMGO01000001">
    <property type="protein sequence ID" value="TCK85302.1"/>
    <property type="molecule type" value="Genomic_DNA"/>
</dbReference>
<evidence type="ECO:0000313" key="2">
    <source>
        <dbReference type="Proteomes" id="UP000294616"/>
    </source>
</evidence>
<dbReference type="SUPFAM" id="SSF102588">
    <property type="entry name" value="LmbE-like"/>
    <property type="match status" value="1"/>
</dbReference>
<accession>A0A4R1M272</accession>
<evidence type="ECO:0000313" key="1">
    <source>
        <dbReference type="EMBL" id="TCK85302.1"/>
    </source>
</evidence>
<gene>
    <name evidence="1" type="ORF">C8N28_0607</name>
</gene>
<sequence length="79" mass="8412">METLKAALDSSFIKGPIISDSSSSVIGNSLILVPHPDDESLACGGTIALLRKNKFSVHLIFITDGTMSHPNSKIYPQKG</sequence>
<dbReference type="AlphaFoldDB" id="A0A4R1M272"/>
<dbReference type="Gene3D" id="3.40.50.10320">
    <property type="entry name" value="LmbE-like"/>
    <property type="match status" value="1"/>
</dbReference>
<dbReference type="InterPro" id="IPR024078">
    <property type="entry name" value="LmbE-like_dom_sf"/>
</dbReference>
<organism evidence="1 2">
    <name type="scientific">Albibacterium bauzanense</name>
    <dbReference type="NCBI Taxonomy" id="653929"/>
    <lineage>
        <taxon>Bacteria</taxon>
        <taxon>Pseudomonadati</taxon>
        <taxon>Bacteroidota</taxon>
        <taxon>Sphingobacteriia</taxon>
        <taxon>Sphingobacteriales</taxon>
        <taxon>Sphingobacteriaceae</taxon>
        <taxon>Albibacterium</taxon>
    </lineage>
</organism>
<keyword evidence="2" id="KW-1185">Reference proteome</keyword>
<dbReference type="RefSeq" id="WP_221410181.1">
    <property type="nucleotide sequence ID" value="NZ_SMGO01000001.1"/>
</dbReference>